<name>A0A0A2G7Y4_9PORP</name>
<evidence type="ECO:0000313" key="2">
    <source>
        <dbReference type="EMBL" id="KGN98495.1"/>
    </source>
</evidence>
<dbReference type="eggNOG" id="COG0526">
    <property type="taxonomic scope" value="Bacteria"/>
</dbReference>
<dbReference type="Pfam" id="PF14289">
    <property type="entry name" value="DUF4369"/>
    <property type="match status" value="1"/>
</dbReference>
<evidence type="ECO:0000259" key="1">
    <source>
        <dbReference type="PROSITE" id="PS51352"/>
    </source>
</evidence>
<dbReference type="PANTHER" id="PTHR42852:SF13">
    <property type="entry name" value="PROTEIN DIPZ"/>
    <property type="match status" value="1"/>
</dbReference>
<dbReference type="InterPro" id="IPR050553">
    <property type="entry name" value="Thioredoxin_ResA/DsbE_sf"/>
</dbReference>
<comment type="caution">
    <text evidence="2">The sequence shown here is derived from an EMBL/GenBank/DDBJ whole genome shotgun (WGS) entry which is preliminary data.</text>
</comment>
<proteinExistence type="predicted"/>
<keyword evidence="3" id="KW-1185">Reference proteome</keyword>
<dbReference type="PANTHER" id="PTHR42852">
    <property type="entry name" value="THIOL:DISULFIDE INTERCHANGE PROTEIN DSBE"/>
    <property type="match status" value="1"/>
</dbReference>
<protein>
    <recommendedName>
        <fullName evidence="1">Thioredoxin domain-containing protein</fullName>
    </recommendedName>
</protein>
<dbReference type="CDD" id="cd02966">
    <property type="entry name" value="TlpA_like_family"/>
    <property type="match status" value="1"/>
</dbReference>
<dbReference type="EMBL" id="JQZW01000006">
    <property type="protein sequence ID" value="KGN98495.1"/>
    <property type="molecule type" value="Genomic_DNA"/>
</dbReference>
<reference evidence="2 3" key="1">
    <citation type="submission" date="2014-08" db="EMBL/GenBank/DDBJ databases">
        <title>Porphyromonas gingivicanis strain:COT-022_OH1391 Genome sequencing.</title>
        <authorList>
            <person name="Wallis C."/>
            <person name="Deusch O."/>
            <person name="O'Flynn C."/>
            <person name="Davis I."/>
            <person name="Jospin G."/>
            <person name="Darling A.E."/>
            <person name="Coil D.A."/>
            <person name="Alexiev A."/>
            <person name="Horsfall A."/>
            <person name="Kirkwood N."/>
            <person name="Harris S."/>
            <person name="Eisen J.A."/>
        </authorList>
    </citation>
    <scope>NUCLEOTIDE SEQUENCE [LARGE SCALE GENOMIC DNA]</scope>
    <source>
        <strain evidence="3">COT-022 OH1391</strain>
    </source>
</reference>
<sequence>MLSVLFLLEIVSCNKSNTFKIFGEVPSRYATEGMKVYLSFDNDAPIDSTFIERGRFYFEGTYADSLSLRTAYITFESGSFDPLIIEKGNIYLRVPKYATGTPLNELFTHFRETLDSVRGVHHSNLYALREKGFAHEVGEKLLDSLYQEMQCEISKISIDFIAQHSNNLAGGLAFSELLRNSATILSTQEIDKLADILEPIINKNDVIKKQIERFKNRVNTSPGNKFVDFIGVNLTNEEVALSDYVGKGKYILLDFWASWCSSCRKVFPELLELQASQNPDKFQIVGVFVWDSREHLKKEYNTSPEAFPLIIDEMDNSTFTYGVHYLPEFILFDPKGNIVKRGLLDEGMKSLINKLVAD</sequence>
<organism evidence="2 3">
    <name type="scientific">Porphyromonas gingivicanis</name>
    <dbReference type="NCBI Taxonomy" id="266762"/>
    <lineage>
        <taxon>Bacteria</taxon>
        <taxon>Pseudomonadati</taxon>
        <taxon>Bacteroidota</taxon>
        <taxon>Bacteroidia</taxon>
        <taxon>Bacteroidales</taxon>
        <taxon>Porphyromonadaceae</taxon>
        <taxon>Porphyromonas</taxon>
    </lineage>
</organism>
<gene>
    <name evidence="2" type="ORF">HQ36_02490</name>
</gene>
<dbReference type="InterPro" id="IPR013766">
    <property type="entry name" value="Thioredoxin_domain"/>
</dbReference>
<dbReference type="InterPro" id="IPR025380">
    <property type="entry name" value="DUF4369"/>
</dbReference>
<dbReference type="PROSITE" id="PS51352">
    <property type="entry name" value="THIOREDOXIN_2"/>
    <property type="match status" value="1"/>
</dbReference>
<dbReference type="GO" id="GO:0016491">
    <property type="term" value="F:oxidoreductase activity"/>
    <property type="evidence" value="ECO:0007669"/>
    <property type="project" value="InterPro"/>
</dbReference>
<dbReference type="STRING" id="266762.HQ36_02490"/>
<evidence type="ECO:0000313" key="3">
    <source>
        <dbReference type="Proteomes" id="UP000030134"/>
    </source>
</evidence>
<dbReference type="Proteomes" id="UP000030134">
    <property type="component" value="Unassembled WGS sequence"/>
</dbReference>
<dbReference type="AlphaFoldDB" id="A0A0A2G7Y4"/>
<dbReference type="SUPFAM" id="SSF52833">
    <property type="entry name" value="Thioredoxin-like"/>
    <property type="match status" value="1"/>
</dbReference>
<dbReference type="Pfam" id="PF00578">
    <property type="entry name" value="AhpC-TSA"/>
    <property type="match status" value="1"/>
</dbReference>
<accession>A0A0A2G7Y4</accession>
<dbReference type="InterPro" id="IPR000866">
    <property type="entry name" value="AhpC/TSA"/>
</dbReference>
<feature type="domain" description="Thioredoxin" evidence="1">
    <location>
        <begin position="220"/>
        <end position="358"/>
    </location>
</feature>
<dbReference type="InterPro" id="IPR036249">
    <property type="entry name" value="Thioredoxin-like_sf"/>
</dbReference>
<dbReference type="GO" id="GO:0016209">
    <property type="term" value="F:antioxidant activity"/>
    <property type="evidence" value="ECO:0007669"/>
    <property type="project" value="InterPro"/>
</dbReference>
<dbReference type="Gene3D" id="3.40.30.10">
    <property type="entry name" value="Glutaredoxin"/>
    <property type="match status" value="1"/>
</dbReference>